<organism evidence="1">
    <name type="scientific">Amphimedon queenslandica</name>
    <name type="common">Sponge</name>
    <dbReference type="NCBI Taxonomy" id="400682"/>
    <lineage>
        <taxon>Eukaryota</taxon>
        <taxon>Metazoa</taxon>
        <taxon>Porifera</taxon>
        <taxon>Demospongiae</taxon>
        <taxon>Heteroscleromorpha</taxon>
        <taxon>Haplosclerida</taxon>
        <taxon>Niphatidae</taxon>
        <taxon>Amphimedon</taxon>
    </lineage>
</organism>
<accession>A0A1X7UUB4</accession>
<dbReference type="InParanoid" id="A0A1X7UUB4"/>
<evidence type="ECO:0000313" key="1">
    <source>
        <dbReference type="EnsemblMetazoa" id="Aqu2.1.31256_001"/>
    </source>
</evidence>
<protein>
    <submittedName>
        <fullName evidence="1">Uncharacterized protein</fullName>
    </submittedName>
</protein>
<reference evidence="1" key="1">
    <citation type="submission" date="2017-05" db="UniProtKB">
        <authorList>
            <consortium name="EnsemblMetazoa"/>
        </authorList>
    </citation>
    <scope>IDENTIFICATION</scope>
</reference>
<sequence length="21" mass="2277">GPVFHVCPSLSIKLISIDTSY</sequence>
<proteinExistence type="predicted"/>
<name>A0A1X7UUB4_AMPQE</name>
<dbReference type="EnsemblMetazoa" id="Aqu2.1.31256_001">
    <property type="protein sequence ID" value="Aqu2.1.31256_001"/>
    <property type="gene ID" value="Aqu2.1.31256"/>
</dbReference>
<dbReference type="AlphaFoldDB" id="A0A1X7UUB4"/>